<feature type="region of interest" description="Disordered" evidence="1">
    <location>
        <begin position="1"/>
        <end position="50"/>
    </location>
</feature>
<dbReference type="Proteomes" id="UP000799118">
    <property type="component" value="Unassembled WGS sequence"/>
</dbReference>
<name>A0A6A4GHQ3_9AGAR</name>
<dbReference type="AlphaFoldDB" id="A0A6A4GHQ3"/>
<proteinExistence type="predicted"/>
<evidence type="ECO:0000313" key="3">
    <source>
        <dbReference type="Proteomes" id="UP000799118"/>
    </source>
</evidence>
<feature type="region of interest" description="Disordered" evidence="1">
    <location>
        <begin position="209"/>
        <end position="231"/>
    </location>
</feature>
<protein>
    <submittedName>
        <fullName evidence="2">Uncharacterized protein</fullName>
    </submittedName>
</protein>
<accession>A0A6A4GHQ3</accession>
<keyword evidence="3" id="KW-1185">Reference proteome</keyword>
<organism evidence="2 3">
    <name type="scientific">Gymnopus androsaceus JB14</name>
    <dbReference type="NCBI Taxonomy" id="1447944"/>
    <lineage>
        <taxon>Eukaryota</taxon>
        <taxon>Fungi</taxon>
        <taxon>Dikarya</taxon>
        <taxon>Basidiomycota</taxon>
        <taxon>Agaricomycotina</taxon>
        <taxon>Agaricomycetes</taxon>
        <taxon>Agaricomycetidae</taxon>
        <taxon>Agaricales</taxon>
        <taxon>Marasmiineae</taxon>
        <taxon>Omphalotaceae</taxon>
        <taxon>Gymnopus</taxon>
    </lineage>
</organism>
<sequence length="257" mass="29534">MVLPYRSFHSGSVSNERTDFKNPTPAPESSFPSSFPPIEPTRSTTSFGDQSKLSDYESYMCTHCEVDSTEDETLNSAVPESSDYKMVNGVESYMRTRCEADSMEDEEMLNSAGPRRSSCYKIIDGVPVRRNGIPCGNWKGYAVLDRFDTTRILTCLVEIEEWVHLVEGMVKLYDQYNNPNGELSREDYILYRKDPERFTQMRKNRFSMEPVRRSPYNADETPSQHPKALASRMRPTPVPTLIIPQRRLIIIVILYSL</sequence>
<evidence type="ECO:0000313" key="2">
    <source>
        <dbReference type="EMBL" id="KAE9384884.1"/>
    </source>
</evidence>
<dbReference type="EMBL" id="ML770065">
    <property type="protein sequence ID" value="KAE9384884.1"/>
    <property type="molecule type" value="Genomic_DNA"/>
</dbReference>
<gene>
    <name evidence="2" type="ORF">BT96DRAFT_1007618</name>
</gene>
<evidence type="ECO:0000256" key="1">
    <source>
        <dbReference type="SAM" id="MobiDB-lite"/>
    </source>
</evidence>
<reference evidence="2" key="1">
    <citation type="journal article" date="2019" name="Environ. Microbiol.">
        <title>Fungal ecological strategies reflected in gene transcription - a case study of two litter decomposers.</title>
        <authorList>
            <person name="Barbi F."/>
            <person name="Kohler A."/>
            <person name="Barry K."/>
            <person name="Baskaran P."/>
            <person name="Daum C."/>
            <person name="Fauchery L."/>
            <person name="Ihrmark K."/>
            <person name="Kuo A."/>
            <person name="LaButti K."/>
            <person name="Lipzen A."/>
            <person name="Morin E."/>
            <person name="Grigoriev I.V."/>
            <person name="Henrissat B."/>
            <person name="Lindahl B."/>
            <person name="Martin F."/>
        </authorList>
    </citation>
    <scope>NUCLEOTIDE SEQUENCE</scope>
    <source>
        <strain evidence="2">JB14</strain>
    </source>
</reference>